<dbReference type="RefSeq" id="WP_086412603.1">
    <property type="nucleotide sequence ID" value="NZ_NFDT01000258.1"/>
</dbReference>
<evidence type="ECO:0000313" key="1">
    <source>
        <dbReference type="EMBL" id="OTY83407.1"/>
    </source>
</evidence>
<accession>A0A9X6IIS7</accession>
<reference evidence="1 2" key="1">
    <citation type="submission" date="2016-10" db="EMBL/GenBank/DDBJ databases">
        <title>Comparative genomics of Bacillus thuringiensis reveals a path to pathogens against multiple invertebrate hosts.</title>
        <authorList>
            <person name="Zheng J."/>
            <person name="Gao Q."/>
            <person name="Liu H."/>
            <person name="Peng D."/>
            <person name="Ruan L."/>
            <person name="Sun M."/>
        </authorList>
    </citation>
    <scope>NUCLEOTIDE SEQUENCE [LARGE SCALE GENOMIC DNA]</scope>
    <source>
        <strain evidence="1">BGSC 4I4</strain>
    </source>
</reference>
<proteinExistence type="predicted"/>
<sequence length="96" mass="10543">MSNKFDKDFEAITNNGELTKEGTEFIEAVKQFVGTQYDSEDLAKLMVLIMAALDVDDNAFNTAISALYQTAIEVQTGINLNELLDLVTKGEPGLTH</sequence>
<dbReference type="Proteomes" id="UP000194882">
    <property type="component" value="Unassembled WGS sequence"/>
</dbReference>
<name>A0A9X6IIS7_BACTU</name>
<evidence type="ECO:0000313" key="2">
    <source>
        <dbReference type="Proteomes" id="UP000194882"/>
    </source>
</evidence>
<gene>
    <name evidence="1" type="ORF">BK754_29820</name>
</gene>
<dbReference type="AlphaFoldDB" id="A0A9X6IIS7"/>
<comment type="caution">
    <text evidence="1">The sequence shown here is derived from an EMBL/GenBank/DDBJ whole genome shotgun (WGS) entry which is preliminary data.</text>
</comment>
<dbReference type="EMBL" id="NFDT01000258">
    <property type="protein sequence ID" value="OTY83407.1"/>
    <property type="molecule type" value="Genomic_DNA"/>
</dbReference>
<protein>
    <submittedName>
        <fullName evidence="1">Uncharacterized protein</fullName>
    </submittedName>
</protein>
<organism evidence="1 2">
    <name type="scientific">Bacillus thuringiensis serovar subtoxicus</name>
    <dbReference type="NCBI Taxonomy" id="475791"/>
    <lineage>
        <taxon>Bacteria</taxon>
        <taxon>Bacillati</taxon>
        <taxon>Bacillota</taxon>
        <taxon>Bacilli</taxon>
        <taxon>Bacillales</taxon>
        <taxon>Bacillaceae</taxon>
        <taxon>Bacillus</taxon>
        <taxon>Bacillus cereus group</taxon>
    </lineage>
</organism>